<dbReference type="AlphaFoldDB" id="A0A846ZP99"/>
<organism evidence="2 3">
    <name type="scientific">Oleiagrimonas citrea</name>
    <dbReference type="NCBI Taxonomy" id="1665687"/>
    <lineage>
        <taxon>Bacteria</taxon>
        <taxon>Pseudomonadati</taxon>
        <taxon>Pseudomonadota</taxon>
        <taxon>Gammaproteobacteria</taxon>
        <taxon>Lysobacterales</taxon>
        <taxon>Rhodanobacteraceae</taxon>
        <taxon>Oleiagrimonas</taxon>
    </lineage>
</organism>
<feature type="compositionally biased region" description="Gly residues" evidence="1">
    <location>
        <begin position="208"/>
        <end position="220"/>
    </location>
</feature>
<evidence type="ECO:0000313" key="3">
    <source>
        <dbReference type="Proteomes" id="UP000541636"/>
    </source>
</evidence>
<feature type="compositionally biased region" description="Polar residues" evidence="1">
    <location>
        <begin position="198"/>
        <end position="207"/>
    </location>
</feature>
<dbReference type="EMBL" id="JAAZQD010000004">
    <property type="protein sequence ID" value="NKZ39487.1"/>
    <property type="molecule type" value="Genomic_DNA"/>
</dbReference>
<evidence type="ECO:0000313" key="2">
    <source>
        <dbReference type="EMBL" id="NKZ39487.1"/>
    </source>
</evidence>
<reference evidence="2 3" key="1">
    <citation type="journal article" date="2017" name="Int. J. Syst. Evol. Microbiol.">
        <title>Oleiagrimonas citrea sp. nov., a marine bacterium isolated from tidal flat sediment and emended description of the genus Oleiagrimonas Fang et al. 2015 and Oleiagrimonas soli.</title>
        <authorList>
            <person name="Yang S.H."/>
            <person name="Seo H.S."/>
            <person name="Seong C.N."/>
            <person name="Kwon K.K."/>
        </authorList>
    </citation>
    <scope>NUCLEOTIDE SEQUENCE [LARGE SCALE GENOMIC DNA]</scope>
    <source>
        <strain evidence="2 3">MEBiC09124</strain>
    </source>
</reference>
<dbReference type="Proteomes" id="UP000541636">
    <property type="component" value="Unassembled WGS sequence"/>
</dbReference>
<feature type="region of interest" description="Disordered" evidence="1">
    <location>
        <begin position="184"/>
        <end position="220"/>
    </location>
</feature>
<comment type="caution">
    <text evidence="2">The sequence shown here is derived from an EMBL/GenBank/DDBJ whole genome shotgun (WGS) entry which is preliminary data.</text>
</comment>
<gene>
    <name evidence="2" type="ORF">HF690_11060</name>
</gene>
<dbReference type="RefSeq" id="WP_205300829.1">
    <property type="nucleotide sequence ID" value="NZ_JAAZQD010000004.1"/>
</dbReference>
<proteinExistence type="predicted"/>
<name>A0A846ZP99_9GAMM</name>
<accession>A0A846ZP99</accession>
<keyword evidence="3" id="KW-1185">Reference proteome</keyword>
<protein>
    <submittedName>
        <fullName evidence="2">Uncharacterized protein</fullName>
    </submittedName>
</protein>
<evidence type="ECO:0000256" key="1">
    <source>
        <dbReference type="SAM" id="MobiDB-lite"/>
    </source>
</evidence>
<sequence>MFARSAGRFCLRPQQGYDENNGARFACQKIQYQQGGEAMSRFVSAILGVSAFLAVTTAFAAQTSVKANSAADADMRTLPVLVHVDKQGTVTDVTPAYKVRPSLVRVLRATLNKMITKPAQDHGKPISSDVVVTLALHVMEKKDGTHAANFQYVSMKPLPSGSWHWVHTPDHRLALGNHQGDFMPADPNAAGGALGGSQRMNEQTGQGFATGGRGSSGANR</sequence>